<dbReference type="Proteomes" id="UP000185003">
    <property type="component" value="Unassembled WGS sequence"/>
</dbReference>
<reference evidence="4 5" key="1">
    <citation type="submission" date="2016-11" db="EMBL/GenBank/DDBJ databases">
        <authorList>
            <person name="Jaros S."/>
            <person name="Januszkiewicz K."/>
            <person name="Wedrychowicz H."/>
        </authorList>
    </citation>
    <scope>NUCLEOTIDE SEQUENCE [LARGE SCALE GENOMIC DNA]</scope>
    <source>
        <strain evidence="4 5">DSM 24787</strain>
    </source>
</reference>
<dbReference type="PANTHER" id="PTHR43433">
    <property type="entry name" value="HYDROLASE, ALPHA/BETA FOLD FAMILY PROTEIN"/>
    <property type="match status" value="1"/>
</dbReference>
<protein>
    <submittedName>
        <fullName evidence="4">Proline iminopeptidase</fullName>
    </submittedName>
</protein>
<dbReference type="PRINTS" id="PR00793">
    <property type="entry name" value="PROAMNOPTASE"/>
</dbReference>
<dbReference type="AlphaFoldDB" id="A0A1N6ENE0"/>
<dbReference type="STRING" id="536979.SAMN04488055_1726"/>
<dbReference type="InterPro" id="IPR002410">
    <property type="entry name" value="Peptidase_S33"/>
</dbReference>
<evidence type="ECO:0000256" key="2">
    <source>
        <dbReference type="ARBA" id="ARBA00022801"/>
    </source>
</evidence>
<dbReference type="GO" id="GO:0006508">
    <property type="term" value="P:proteolysis"/>
    <property type="evidence" value="ECO:0007669"/>
    <property type="project" value="InterPro"/>
</dbReference>
<dbReference type="EMBL" id="FSRA01000001">
    <property type="protein sequence ID" value="SIN84490.1"/>
    <property type="molecule type" value="Genomic_DNA"/>
</dbReference>
<accession>A0A1N6ENE0</accession>
<evidence type="ECO:0000313" key="4">
    <source>
        <dbReference type="EMBL" id="SIN84490.1"/>
    </source>
</evidence>
<evidence type="ECO:0000256" key="1">
    <source>
        <dbReference type="ARBA" id="ARBA00010088"/>
    </source>
</evidence>
<dbReference type="GO" id="GO:0008233">
    <property type="term" value="F:peptidase activity"/>
    <property type="evidence" value="ECO:0007669"/>
    <property type="project" value="InterPro"/>
</dbReference>
<dbReference type="InterPro" id="IPR050471">
    <property type="entry name" value="AB_hydrolase"/>
</dbReference>
<proteinExistence type="inferred from homology"/>
<organism evidence="4 5">
    <name type="scientific">Chitinophaga niabensis</name>
    <dbReference type="NCBI Taxonomy" id="536979"/>
    <lineage>
        <taxon>Bacteria</taxon>
        <taxon>Pseudomonadati</taxon>
        <taxon>Bacteroidota</taxon>
        <taxon>Chitinophagia</taxon>
        <taxon>Chitinophagales</taxon>
        <taxon>Chitinophagaceae</taxon>
        <taxon>Chitinophaga</taxon>
    </lineage>
</organism>
<dbReference type="SUPFAM" id="SSF53474">
    <property type="entry name" value="alpha/beta-Hydrolases"/>
    <property type="match status" value="1"/>
</dbReference>
<evidence type="ECO:0000313" key="5">
    <source>
        <dbReference type="Proteomes" id="UP000185003"/>
    </source>
</evidence>
<feature type="domain" description="AB hydrolase-1" evidence="3">
    <location>
        <begin position="52"/>
        <end position="298"/>
    </location>
</feature>
<comment type="similarity">
    <text evidence="1">Belongs to the peptidase S33 family.</text>
</comment>
<sequence length="319" mass="35651">MKLPVIIAILFFMAACQPNSTYTQLNNADTAILTSDSVQLVVKVAGQGVPCIFVHGGPGGGFLSFEKMGGNNLEQCMTMVYYDQRGSGSSQNAADYSLDRMVEDIEELRQAMKSEKVYLLSHSFGGIIAFNYAKKYPSHVYGLILANATLHFFNTASIKEQVEYGYRLLGRDTVIQETDSLLQLMTVVRKEMSKQRIGYKFLTDDIQTIVRLDSLDEMYPRTNDFGMAIVAPLLDTSGKVRYPEYSLDYTVQTSRLQLPVLTITGNNDHAIGIHHYEKFRFPQQEVVKINGGHLLYYEQNAAFVKAVCAFIKAKGAGQK</sequence>
<dbReference type="InterPro" id="IPR000073">
    <property type="entry name" value="AB_hydrolase_1"/>
</dbReference>
<dbReference type="Gene3D" id="3.40.50.1820">
    <property type="entry name" value="alpha/beta hydrolase"/>
    <property type="match status" value="1"/>
</dbReference>
<dbReference type="PROSITE" id="PS51257">
    <property type="entry name" value="PROKAR_LIPOPROTEIN"/>
    <property type="match status" value="1"/>
</dbReference>
<dbReference type="PANTHER" id="PTHR43433:SF5">
    <property type="entry name" value="AB HYDROLASE-1 DOMAIN-CONTAINING PROTEIN"/>
    <property type="match status" value="1"/>
</dbReference>
<keyword evidence="2" id="KW-0378">Hydrolase</keyword>
<dbReference type="InterPro" id="IPR029058">
    <property type="entry name" value="AB_hydrolase_fold"/>
</dbReference>
<keyword evidence="5" id="KW-1185">Reference proteome</keyword>
<dbReference type="RefSeq" id="WP_074238848.1">
    <property type="nucleotide sequence ID" value="NZ_FSRA01000001.1"/>
</dbReference>
<evidence type="ECO:0000259" key="3">
    <source>
        <dbReference type="Pfam" id="PF00561"/>
    </source>
</evidence>
<dbReference type="Pfam" id="PF00561">
    <property type="entry name" value="Abhydrolase_1"/>
    <property type="match status" value="1"/>
</dbReference>
<name>A0A1N6ENE0_9BACT</name>
<gene>
    <name evidence="4" type="ORF">SAMN04488055_1726</name>
</gene>
<dbReference type="OrthoDB" id="9796770at2"/>